<dbReference type="Gene3D" id="3.40.50.300">
    <property type="entry name" value="P-loop containing nucleotide triphosphate hydrolases"/>
    <property type="match status" value="1"/>
</dbReference>
<evidence type="ECO:0000313" key="5">
    <source>
        <dbReference type="EMBL" id="KAJ8926521.1"/>
    </source>
</evidence>
<comment type="similarity">
    <text evidence="1">Belongs to the SMC family. SMC5 subfamily.</text>
</comment>
<evidence type="ECO:0000256" key="3">
    <source>
        <dbReference type="ARBA" id="ARBA00023054"/>
    </source>
</evidence>
<dbReference type="PANTHER" id="PTHR45916:SF1">
    <property type="entry name" value="STRUCTURAL MAINTENANCE OF CHROMOSOMES PROTEIN 5"/>
    <property type="match status" value="1"/>
</dbReference>
<proteinExistence type="inferred from homology"/>
<dbReference type="PANTHER" id="PTHR45916">
    <property type="entry name" value="STRUCTURAL MAINTENANCE OF CHROMOSOMES PROTEIN 5"/>
    <property type="match status" value="1"/>
</dbReference>
<organism evidence="5 6">
    <name type="scientific">Rhamnusium bicolor</name>
    <dbReference type="NCBI Taxonomy" id="1586634"/>
    <lineage>
        <taxon>Eukaryota</taxon>
        <taxon>Metazoa</taxon>
        <taxon>Ecdysozoa</taxon>
        <taxon>Arthropoda</taxon>
        <taxon>Hexapoda</taxon>
        <taxon>Insecta</taxon>
        <taxon>Pterygota</taxon>
        <taxon>Neoptera</taxon>
        <taxon>Endopterygota</taxon>
        <taxon>Coleoptera</taxon>
        <taxon>Polyphaga</taxon>
        <taxon>Cucujiformia</taxon>
        <taxon>Chrysomeloidea</taxon>
        <taxon>Cerambycidae</taxon>
        <taxon>Lepturinae</taxon>
        <taxon>Rhagiini</taxon>
        <taxon>Rhamnusium</taxon>
    </lineage>
</organism>
<name>A0AAV8WJ86_9CUCU</name>
<reference evidence="5" key="1">
    <citation type="journal article" date="2023" name="Insect Mol. Biol.">
        <title>Genome sequencing provides insights into the evolution of gene families encoding plant cell wall-degrading enzymes in longhorned beetles.</title>
        <authorList>
            <person name="Shin N.R."/>
            <person name="Okamura Y."/>
            <person name="Kirsch R."/>
            <person name="Pauchet Y."/>
        </authorList>
    </citation>
    <scope>NUCLEOTIDE SEQUENCE</scope>
    <source>
        <strain evidence="5">RBIC_L_NR</strain>
    </source>
</reference>
<dbReference type="GO" id="GO:0030915">
    <property type="term" value="C:Smc5-Smc6 complex"/>
    <property type="evidence" value="ECO:0007669"/>
    <property type="project" value="TreeGrafter"/>
</dbReference>
<evidence type="ECO:0000256" key="1">
    <source>
        <dbReference type="ARBA" id="ARBA00010171"/>
    </source>
</evidence>
<dbReference type="GO" id="GO:0005634">
    <property type="term" value="C:nucleus"/>
    <property type="evidence" value="ECO:0007669"/>
    <property type="project" value="TreeGrafter"/>
</dbReference>
<keyword evidence="3 4" id="KW-0175">Coiled coil</keyword>
<dbReference type="EMBL" id="JANEYF010005871">
    <property type="protein sequence ID" value="KAJ8926521.1"/>
    <property type="molecule type" value="Genomic_DNA"/>
</dbReference>
<sequence length="341" mass="38838">MNMYPLQETIKKETKKISDLITQSSISSLKIEDSRKKLAYLENKIKDNRSQCQEAEETLNKIKDKYTEVMNQAKSLLTKAKGLSNGFTPADDGFDEFREDYDRLSNDIGVLKSDKEQLQSRIACLNTADDGEMREYEERLQQIQKLLENIENTNAELNKIGTRMDRMQEEWLMPLKQLVGEINLKFATAFERMGCAGEISISTEDNEKDFSQYGLCIKVTYRNGEPLQELNSNIQSGGERAVATAAFMLSLQELTPVPFRCVDEINQGMDATNERRIFELIVDCTCQQASSQYFLITPKLVPQLNYSQNMAVHIVHNGPFVAQDKKWGFSKLCNPHGVQVA</sequence>
<comment type="caution">
    <text evidence="5">The sequence shown here is derived from an EMBL/GenBank/DDBJ whole genome shotgun (WGS) entry which is preliminary data.</text>
</comment>
<dbReference type="Proteomes" id="UP001162156">
    <property type="component" value="Unassembled WGS sequence"/>
</dbReference>
<protein>
    <recommendedName>
        <fullName evidence="2">Structural maintenance of chromosomes protein 5</fullName>
    </recommendedName>
</protein>
<dbReference type="GO" id="GO:0000724">
    <property type="term" value="P:double-strand break repair via homologous recombination"/>
    <property type="evidence" value="ECO:0007669"/>
    <property type="project" value="TreeGrafter"/>
</dbReference>
<gene>
    <name evidence="5" type="ORF">NQ314_021123</name>
</gene>
<dbReference type="GO" id="GO:0003697">
    <property type="term" value="F:single-stranded DNA binding"/>
    <property type="evidence" value="ECO:0007669"/>
    <property type="project" value="TreeGrafter"/>
</dbReference>
<dbReference type="SUPFAM" id="SSF52540">
    <property type="entry name" value="P-loop containing nucleoside triphosphate hydrolases"/>
    <property type="match status" value="1"/>
</dbReference>
<evidence type="ECO:0000256" key="2">
    <source>
        <dbReference type="ARBA" id="ARBA00018687"/>
    </source>
</evidence>
<dbReference type="AlphaFoldDB" id="A0AAV8WJ86"/>
<dbReference type="InterPro" id="IPR027417">
    <property type="entry name" value="P-loop_NTPase"/>
</dbReference>
<feature type="coiled-coil region" evidence="4">
    <location>
        <begin position="31"/>
        <end position="170"/>
    </location>
</feature>
<keyword evidence="6" id="KW-1185">Reference proteome</keyword>
<evidence type="ECO:0000313" key="6">
    <source>
        <dbReference type="Proteomes" id="UP001162156"/>
    </source>
</evidence>
<accession>A0AAV8WJ86</accession>
<evidence type="ECO:0000256" key="4">
    <source>
        <dbReference type="SAM" id="Coils"/>
    </source>
</evidence>